<reference evidence="1" key="1">
    <citation type="submission" date="2014-09" db="EMBL/GenBank/DDBJ databases">
        <authorList>
            <person name="Magalhaes I.L.F."/>
            <person name="Oliveira U."/>
            <person name="Santos F.R."/>
            <person name="Vidigal T.H.D.A."/>
            <person name="Brescovit A.D."/>
            <person name="Santos A.J."/>
        </authorList>
    </citation>
    <scope>NUCLEOTIDE SEQUENCE</scope>
    <source>
        <tissue evidence="1">Shoot tissue taken approximately 20 cm above the soil surface</tissue>
    </source>
</reference>
<evidence type="ECO:0000313" key="1">
    <source>
        <dbReference type="EMBL" id="JAE11839.1"/>
    </source>
</evidence>
<protein>
    <submittedName>
        <fullName evidence="1">Uncharacterized protein</fullName>
    </submittedName>
</protein>
<dbReference type="AlphaFoldDB" id="A0A0A9FKS5"/>
<accession>A0A0A9FKS5</accession>
<proteinExistence type="predicted"/>
<sequence length="18" mass="2107">MGTTSLPTAMVTRRRRWS</sequence>
<reference evidence="1" key="2">
    <citation type="journal article" date="2015" name="Data Brief">
        <title>Shoot transcriptome of the giant reed, Arundo donax.</title>
        <authorList>
            <person name="Barrero R.A."/>
            <person name="Guerrero F.D."/>
            <person name="Moolhuijzen P."/>
            <person name="Goolsby J.A."/>
            <person name="Tidwell J."/>
            <person name="Bellgard S.E."/>
            <person name="Bellgard M.I."/>
        </authorList>
    </citation>
    <scope>NUCLEOTIDE SEQUENCE</scope>
    <source>
        <tissue evidence="1">Shoot tissue taken approximately 20 cm above the soil surface</tissue>
    </source>
</reference>
<name>A0A0A9FKS5_ARUDO</name>
<dbReference type="EMBL" id="GBRH01186057">
    <property type="protein sequence ID" value="JAE11839.1"/>
    <property type="molecule type" value="Transcribed_RNA"/>
</dbReference>
<organism evidence="1">
    <name type="scientific">Arundo donax</name>
    <name type="common">Giant reed</name>
    <name type="synonym">Donax arundinaceus</name>
    <dbReference type="NCBI Taxonomy" id="35708"/>
    <lineage>
        <taxon>Eukaryota</taxon>
        <taxon>Viridiplantae</taxon>
        <taxon>Streptophyta</taxon>
        <taxon>Embryophyta</taxon>
        <taxon>Tracheophyta</taxon>
        <taxon>Spermatophyta</taxon>
        <taxon>Magnoliopsida</taxon>
        <taxon>Liliopsida</taxon>
        <taxon>Poales</taxon>
        <taxon>Poaceae</taxon>
        <taxon>PACMAD clade</taxon>
        <taxon>Arundinoideae</taxon>
        <taxon>Arundineae</taxon>
        <taxon>Arundo</taxon>
    </lineage>
</organism>